<proteinExistence type="predicted"/>
<evidence type="ECO:0000313" key="5">
    <source>
        <dbReference type="Proteomes" id="UP000295703"/>
    </source>
</evidence>
<keyword evidence="2" id="KW-1133">Transmembrane helix</keyword>
<evidence type="ECO:0000313" key="4">
    <source>
        <dbReference type="EMBL" id="TDZ67894.1"/>
    </source>
</evidence>
<dbReference type="STRING" id="5466.A0A4R8RX95"/>
<reference evidence="4 5" key="1">
    <citation type="submission" date="2018-12" db="EMBL/GenBank/DDBJ databases">
        <title>Genome sequence and assembly of Colletotrichum trifolii.</title>
        <authorList>
            <person name="Gan P."/>
            <person name="Shirasu K."/>
        </authorList>
    </citation>
    <scope>NUCLEOTIDE SEQUENCE [LARGE SCALE GENOMIC DNA]</scope>
    <source>
        <strain evidence="4 5">543-2</strain>
    </source>
</reference>
<dbReference type="InterPro" id="IPR046529">
    <property type="entry name" value="DUF6594"/>
</dbReference>
<gene>
    <name evidence="4" type="ORF">CTRI78_v002716</name>
</gene>
<name>A0A4R8RX95_COLTR</name>
<dbReference type="AlphaFoldDB" id="A0A4R8RX95"/>
<keyword evidence="5" id="KW-1185">Reference proteome</keyword>
<feature type="transmembrane region" description="Helical" evidence="2">
    <location>
        <begin position="131"/>
        <end position="150"/>
    </location>
</feature>
<keyword evidence="2" id="KW-0472">Membrane</keyword>
<dbReference type="PANTHER" id="PTHR34502">
    <property type="entry name" value="DUF6594 DOMAIN-CONTAINING PROTEIN-RELATED"/>
    <property type="match status" value="1"/>
</dbReference>
<dbReference type="PANTHER" id="PTHR34502:SF4">
    <property type="entry name" value="DUF6594 DOMAIN-CONTAINING PROTEIN"/>
    <property type="match status" value="1"/>
</dbReference>
<feature type="region of interest" description="Disordered" evidence="1">
    <location>
        <begin position="1"/>
        <end position="27"/>
    </location>
</feature>
<feature type="transmembrane region" description="Helical" evidence="2">
    <location>
        <begin position="187"/>
        <end position="204"/>
    </location>
</feature>
<keyword evidence="2" id="KW-0812">Transmembrane</keyword>
<evidence type="ECO:0000256" key="2">
    <source>
        <dbReference type="SAM" id="Phobius"/>
    </source>
</evidence>
<feature type="compositionally biased region" description="Polar residues" evidence="1">
    <location>
        <begin position="1"/>
        <end position="14"/>
    </location>
</feature>
<accession>A0A4R8RX95</accession>
<dbReference type="EMBL" id="RYZW01000015">
    <property type="protein sequence ID" value="TDZ67894.1"/>
    <property type="molecule type" value="Genomic_DNA"/>
</dbReference>
<comment type="caution">
    <text evidence="4">The sequence shown here is derived from an EMBL/GenBank/DDBJ whole genome shotgun (WGS) entry which is preliminary data.</text>
</comment>
<sequence>MKPLTPSQSAQHVPNASVEKPTEDEVHRKPWKHIGYKGYSEFVSSEDDFFLLRRFDTLNTRVALALQDEVSQLEEELGEFDQATSHMNSCYNRLRFENTPKHQTGTSGVENETPGYDAEEVSHYSDKRIDAFASAVIISVGVAMLITPIWVLEGMVDLKGKLAVITCFIFVFLLVLSLAMVAKPFEALGATAAYAAVLMVFLQVDS</sequence>
<evidence type="ECO:0000256" key="1">
    <source>
        <dbReference type="SAM" id="MobiDB-lite"/>
    </source>
</evidence>
<evidence type="ECO:0000259" key="3">
    <source>
        <dbReference type="Pfam" id="PF20237"/>
    </source>
</evidence>
<feature type="domain" description="DUF6594" evidence="3">
    <location>
        <begin position="36"/>
        <end position="90"/>
    </location>
</feature>
<dbReference type="Proteomes" id="UP000295703">
    <property type="component" value="Unassembled WGS sequence"/>
</dbReference>
<dbReference type="Pfam" id="PF20237">
    <property type="entry name" value="DUF6594"/>
    <property type="match status" value="2"/>
</dbReference>
<organism evidence="4 5">
    <name type="scientific">Colletotrichum trifolii</name>
    <dbReference type="NCBI Taxonomy" id="5466"/>
    <lineage>
        <taxon>Eukaryota</taxon>
        <taxon>Fungi</taxon>
        <taxon>Dikarya</taxon>
        <taxon>Ascomycota</taxon>
        <taxon>Pezizomycotina</taxon>
        <taxon>Sordariomycetes</taxon>
        <taxon>Hypocreomycetidae</taxon>
        <taxon>Glomerellales</taxon>
        <taxon>Glomerellaceae</taxon>
        <taxon>Colletotrichum</taxon>
        <taxon>Colletotrichum orbiculare species complex</taxon>
    </lineage>
</organism>
<feature type="domain" description="DUF6594" evidence="3">
    <location>
        <begin position="106"/>
        <end position="199"/>
    </location>
</feature>
<protein>
    <recommendedName>
        <fullName evidence="3">DUF6594 domain-containing protein</fullName>
    </recommendedName>
</protein>
<feature type="transmembrane region" description="Helical" evidence="2">
    <location>
        <begin position="162"/>
        <end position="180"/>
    </location>
</feature>